<dbReference type="Pfam" id="PF00023">
    <property type="entry name" value="Ank"/>
    <property type="match status" value="1"/>
</dbReference>
<evidence type="ECO:0000256" key="2">
    <source>
        <dbReference type="ARBA" id="ARBA00023043"/>
    </source>
</evidence>
<accession>E8R2Q3</accession>
<feature type="repeat" description="ANK" evidence="3">
    <location>
        <begin position="75"/>
        <end position="107"/>
    </location>
</feature>
<keyword evidence="5" id="KW-1185">Reference proteome</keyword>
<dbReference type="STRING" id="575540.Isop_2985"/>
<dbReference type="eggNOG" id="COG0666">
    <property type="taxonomic scope" value="Bacteria"/>
</dbReference>
<evidence type="ECO:0000256" key="1">
    <source>
        <dbReference type="ARBA" id="ARBA00022737"/>
    </source>
</evidence>
<dbReference type="SMART" id="SM00248">
    <property type="entry name" value="ANK"/>
    <property type="match status" value="3"/>
</dbReference>
<dbReference type="InterPro" id="IPR036770">
    <property type="entry name" value="Ankyrin_rpt-contain_sf"/>
</dbReference>
<dbReference type="InterPro" id="IPR002110">
    <property type="entry name" value="Ankyrin_rpt"/>
</dbReference>
<evidence type="ECO:0000313" key="5">
    <source>
        <dbReference type="Proteomes" id="UP000008631"/>
    </source>
</evidence>
<dbReference type="PRINTS" id="PR01415">
    <property type="entry name" value="ANKYRIN"/>
</dbReference>
<reference key="1">
    <citation type="submission" date="2010-11" db="EMBL/GenBank/DDBJ databases">
        <title>The complete sequence of chromosome of Isophaera pallida ATCC 43644.</title>
        <authorList>
            <consortium name="US DOE Joint Genome Institute (JGI-PGF)"/>
            <person name="Lucas S."/>
            <person name="Copeland A."/>
            <person name="Lapidus A."/>
            <person name="Bruce D."/>
            <person name="Goodwin L."/>
            <person name="Pitluck S."/>
            <person name="Kyrpides N."/>
            <person name="Mavromatis K."/>
            <person name="Pagani I."/>
            <person name="Ivanova N."/>
            <person name="Saunders E."/>
            <person name="Brettin T."/>
            <person name="Detter J.C."/>
            <person name="Han C."/>
            <person name="Tapia R."/>
            <person name="Land M."/>
            <person name="Hauser L."/>
            <person name="Markowitz V."/>
            <person name="Cheng J.-F."/>
            <person name="Hugenholtz P."/>
            <person name="Woyke T."/>
            <person name="Wu D."/>
            <person name="Eisen J.A."/>
        </authorList>
    </citation>
    <scope>NUCLEOTIDE SEQUENCE</scope>
    <source>
        <strain>ATCC 43644</strain>
    </source>
</reference>
<dbReference type="EMBL" id="CP002353">
    <property type="protein sequence ID" value="ADV63550.1"/>
    <property type="molecule type" value="Genomic_DNA"/>
</dbReference>
<proteinExistence type="predicted"/>
<protein>
    <submittedName>
        <fullName evidence="4">Ankyrin</fullName>
    </submittedName>
</protein>
<dbReference type="PROSITE" id="PS50088">
    <property type="entry name" value="ANK_REPEAT"/>
    <property type="match status" value="2"/>
</dbReference>
<dbReference type="PANTHER" id="PTHR24201">
    <property type="entry name" value="ANK_REP_REGION DOMAIN-CONTAINING PROTEIN"/>
    <property type="match status" value="1"/>
</dbReference>
<dbReference type="PROSITE" id="PS50297">
    <property type="entry name" value="ANK_REP_REGION"/>
    <property type="match status" value="2"/>
</dbReference>
<dbReference type="Proteomes" id="UP000008631">
    <property type="component" value="Chromosome"/>
</dbReference>
<dbReference type="InParanoid" id="E8R2Q3"/>
<feature type="repeat" description="ANK" evidence="3">
    <location>
        <begin position="109"/>
        <end position="141"/>
    </location>
</feature>
<organism evidence="4 5">
    <name type="scientific">Isosphaera pallida (strain ATCC 43644 / DSM 9630 / IS1B)</name>
    <dbReference type="NCBI Taxonomy" id="575540"/>
    <lineage>
        <taxon>Bacteria</taxon>
        <taxon>Pseudomonadati</taxon>
        <taxon>Planctomycetota</taxon>
        <taxon>Planctomycetia</taxon>
        <taxon>Isosphaerales</taxon>
        <taxon>Isosphaeraceae</taxon>
        <taxon>Isosphaera</taxon>
    </lineage>
</organism>
<evidence type="ECO:0000313" key="4">
    <source>
        <dbReference type="EMBL" id="ADV63550.1"/>
    </source>
</evidence>
<dbReference type="SUPFAM" id="SSF48403">
    <property type="entry name" value="Ankyrin repeat"/>
    <property type="match status" value="1"/>
</dbReference>
<evidence type="ECO:0000256" key="3">
    <source>
        <dbReference type="PROSITE-ProRule" id="PRU00023"/>
    </source>
</evidence>
<keyword evidence="2 3" id="KW-0040">ANK repeat</keyword>
<reference evidence="4 5" key="2">
    <citation type="journal article" date="2011" name="Stand. Genomic Sci.">
        <title>Complete genome sequence of Isosphaera pallida type strain (IS1B).</title>
        <authorList>
            <consortium name="US DOE Joint Genome Institute (JGI-PGF)"/>
            <person name="Goker M."/>
            <person name="Cleland D."/>
            <person name="Saunders E."/>
            <person name="Lapidus A."/>
            <person name="Nolan M."/>
            <person name="Lucas S."/>
            <person name="Hammon N."/>
            <person name="Deshpande S."/>
            <person name="Cheng J.F."/>
            <person name="Tapia R."/>
            <person name="Han C."/>
            <person name="Goodwin L."/>
            <person name="Pitluck S."/>
            <person name="Liolios K."/>
            <person name="Pagani I."/>
            <person name="Ivanova N."/>
            <person name="Mavromatis K."/>
            <person name="Pati A."/>
            <person name="Chen A."/>
            <person name="Palaniappan K."/>
            <person name="Land M."/>
            <person name="Hauser L."/>
            <person name="Chang Y.J."/>
            <person name="Jeffries C.D."/>
            <person name="Detter J.C."/>
            <person name="Beck B."/>
            <person name="Woyke T."/>
            <person name="Bristow J."/>
            <person name="Eisen J.A."/>
            <person name="Markowitz V."/>
            <person name="Hugenholtz P."/>
            <person name="Kyrpides N.C."/>
            <person name="Klenk H.P."/>
        </authorList>
    </citation>
    <scope>NUCLEOTIDE SEQUENCE [LARGE SCALE GENOMIC DNA]</scope>
    <source>
        <strain evidence="5">ATCC 43644 / DSM 9630 / IS1B</strain>
    </source>
</reference>
<keyword evidence="1" id="KW-0677">Repeat</keyword>
<sequence>MVNEIADAVKHAATTGDLAALRQLLDTHGEAVVRGDDNPGELTTLHWAAATGNVETMRFLLDPPIGSDPCAARGNNFTPLHAAAMHGHTEVCETLLAAGADVNAQTNPQGYAPLHSAAFAGYVETIRVLLDYGANRELLTYRGERPVDTARRTGQAEAVRMLEV</sequence>
<dbReference type="KEGG" id="ipa:Isop_2985"/>
<dbReference type="Pfam" id="PF12796">
    <property type="entry name" value="Ank_2"/>
    <property type="match status" value="1"/>
</dbReference>
<dbReference type="InterPro" id="IPR050776">
    <property type="entry name" value="Ank_Repeat/CDKN_Inhibitor"/>
</dbReference>
<dbReference type="Gene3D" id="1.25.40.20">
    <property type="entry name" value="Ankyrin repeat-containing domain"/>
    <property type="match status" value="1"/>
</dbReference>
<dbReference type="PANTHER" id="PTHR24201:SF16">
    <property type="entry name" value="ANKYRIN-1-LIKE-RELATED"/>
    <property type="match status" value="1"/>
</dbReference>
<dbReference type="RefSeq" id="WP_013565838.1">
    <property type="nucleotide sequence ID" value="NC_014962.1"/>
</dbReference>
<dbReference type="AlphaFoldDB" id="E8R2Q3"/>
<gene>
    <name evidence="4" type="ordered locus">Isop_2985</name>
</gene>
<name>E8R2Q3_ISOPI</name>
<dbReference type="HOGENOM" id="CLU_000134_18_1_0"/>